<protein>
    <submittedName>
        <fullName evidence="2">Uncharacterized protein</fullName>
    </submittedName>
</protein>
<name>A0AA88A2A0_FICCA</name>
<gene>
    <name evidence="2" type="ORF">TIFTF001_014183</name>
</gene>
<evidence type="ECO:0000313" key="2">
    <source>
        <dbReference type="EMBL" id="GMN44987.1"/>
    </source>
</evidence>
<dbReference type="EMBL" id="BTGU01000019">
    <property type="protein sequence ID" value="GMN44987.1"/>
    <property type="molecule type" value="Genomic_DNA"/>
</dbReference>
<accession>A0AA88A2A0</accession>
<feature type="region of interest" description="Disordered" evidence="1">
    <location>
        <begin position="29"/>
        <end position="80"/>
    </location>
</feature>
<organism evidence="2 3">
    <name type="scientific">Ficus carica</name>
    <name type="common">Common fig</name>
    <dbReference type="NCBI Taxonomy" id="3494"/>
    <lineage>
        <taxon>Eukaryota</taxon>
        <taxon>Viridiplantae</taxon>
        <taxon>Streptophyta</taxon>
        <taxon>Embryophyta</taxon>
        <taxon>Tracheophyta</taxon>
        <taxon>Spermatophyta</taxon>
        <taxon>Magnoliopsida</taxon>
        <taxon>eudicotyledons</taxon>
        <taxon>Gunneridae</taxon>
        <taxon>Pentapetalae</taxon>
        <taxon>rosids</taxon>
        <taxon>fabids</taxon>
        <taxon>Rosales</taxon>
        <taxon>Moraceae</taxon>
        <taxon>Ficeae</taxon>
        <taxon>Ficus</taxon>
    </lineage>
</organism>
<dbReference type="AlphaFoldDB" id="A0AA88A2A0"/>
<evidence type="ECO:0000256" key="1">
    <source>
        <dbReference type="SAM" id="MobiDB-lite"/>
    </source>
</evidence>
<dbReference type="Proteomes" id="UP001187192">
    <property type="component" value="Unassembled WGS sequence"/>
</dbReference>
<proteinExistence type="predicted"/>
<comment type="caution">
    <text evidence="2">The sequence shown here is derived from an EMBL/GenBank/DDBJ whole genome shotgun (WGS) entry which is preliminary data.</text>
</comment>
<feature type="compositionally biased region" description="Polar residues" evidence="1">
    <location>
        <begin position="29"/>
        <end position="43"/>
    </location>
</feature>
<evidence type="ECO:0000313" key="3">
    <source>
        <dbReference type="Proteomes" id="UP001187192"/>
    </source>
</evidence>
<keyword evidence="3" id="KW-1185">Reference proteome</keyword>
<reference evidence="2" key="1">
    <citation type="submission" date="2023-07" db="EMBL/GenBank/DDBJ databases">
        <title>draft genome sequence of fig (Ficus carica).</title>
        <authorList>
            <person name="Takahashi T."/>
            <person name="Nishimura K."/>
        </authorList>
    </citation>
    <scope>NUCLEOTIDE SEQUENCE</scope>
</reference>
<sequence length="113" mass="12434">MAMMINQAALKASGGRGLLGAKVELKSRSFQTSVQATSTSDASSEAIVGLPSPPPPLTPLRSSDINRKVPPRRTSPPPLYHRRLAYRPVPRPKQSNDFVHQIHRPSIRKYIKA</sequence>